<dbReference type="EMBL" id="AZBU02000001">
    <property type="protein sequence ID" value="TMS38780.1"/>
    <property type="molecule type" value="Genomic_DNA"/>
</dbReference>
<reference evidence="1 2" key="1">
    <citation type="journal article" date="2015" name="Genome Biol.">
        <title>Comparative genomics of Steinernema reveals deeply conserved gene regulatory networks.</title>
        <authorList>
            <person name="Dillman A.R."/>
            <person name="Macchietto M."/>
            <person name="Porter C.F."/>
            <person name="Rogers A."/>
            <person name="Williams B."/>
            <person name="Antoshechkin I."/>
            <person name="Lee M.M."/>
            <person name="Goodwin Z."/>
            <person name="Lu X."/>
            <person name="Lewis E.E."/>
            <person name="Goodrich-Blair H."/>
            <person name="Stock S.P."/>
            <person name="Adams B.J."/>
            <person name="Sternberg P.W."/>
            <person name="Mortazavi A."/>
        </authorList>
    </citation>
    <scope>NUCLEOTIDE SEQUENCE [LARGE SCALE GENOMIC DNA]</scope>
    <source>
        <strain evidence="1 2">ALL</strain>
    </source>
</reference>
<reference evidence="1 2" key="2">
    <citation type="journal article" date="2019" name="G3 (Bethesda)">
        <title>Hybrid Assembly of the Genome of the Entomopathogenic Nematode Steinernema carpocapsae Identifies the X-Chromosome.</title>
        <authorList>
            <person name="Serra L."/>
            <person name="Macchietto M."/>
            <person name="Macias-Munoz A."/>
            <person name="McGill C.J."/>
            <person name="Rodriguez I.M."/>
            <person name="Rodriguez B."/>
            <person name="Murad R."/>
            <person name="Mortazavi A."/>
        </authorList>
    </citation>
    <scope>NUCLEOTIDE SEQUENCE [LARGE SCALE GENOMIC DNA]</scope>
    <source>
        <strain evidence="1 2">ALL</strain>
    </source>
</reference>
<dbReference type="Proteomes" id="UP000298663">
    <property type="component" value="Unassembled WGS sequence"/>
</dbReference>
<name>A0A4U8UYZ4_STECR</name>
<sequence>MGMATFYLGSRLGIMDSLIEGLWNRLPASEPDSKLIAPVGFFAFQSEDAVVTTVNGQAPDAFFAFGVTAGGRTASTEPVSIYGPYPSFVERRTWKRKCQEFEFFD</sequence>
<proteinExistence type="predicted"/>
<gene>
    <name evidence="1" type="ORF">L596_005425</name>
</gene>
<protein>
    <submittedName>
        <fullName evidence="1">Uncharacterized protein</fullName>
    </submittedName>
</protein>
<evidence type="ECO:0000313" key="1">
    <source>
        <dbReference type="EMBL" id="TMS38780.1"/>
    </source>
</evidence>
<organism evidence="1 2">
    <name type="scientific">Steinernema carpocapsae</name>
    <name type="common">Entomopathogenic nematode</name>
    <dbReference type="NCBI Taxonomy" id="34508"/>
    <lineage>
        <taxon>Eukaryota</taxon>
        <taxon>Metazoa</taxon>
        <taxon>Ecdysozoa</taxon>
        <taxon>Nematoda</taxon>
        <taxon>Chromadorea</taxon>
        <taxon>Rhabditida</taxon>
        <taxon>Tylenchina</taxon>
        <taxon>Panagrolaimomorpha</taxon>
        <taxon>Strongyloidoidea</taxon>
        <taxon>Steinernematidae</taxon>
        <taxon>Steinernema</taxon>
    </lineage>
</organism>
<keyword evidence="2" id="KW-1185">Reference proteome</keyword>
<dbReference type="AlphaFoldDB" id="A0A4U8UYZ4"/>
<comment type="caution">
    <text evidence="1">The sequence shown here is derived from an EMBL/GenBank/DDBJ whole genome shotgun (WGS) entry which is preliminary data.</text>
</comment>
<accession>A0A4U8UYZ4</accession>
<evidence type="ECO:0000313" key="2">
    <source>
        <dbReference type="Proteomes" id="UP000298663"/>
    </source>
</evidence>